<evidence type="ECO:0000259" key="1">
    <source>
        <dbReference type="Pfam" id="PF21303"/>
    </source>
</evidence>
<feature type="domain" description="TetR/AcrR type transcriptional regulator-like C-terminal" evidence="1">
    <location>
        <begin position="3"/>
        <end position="45"/>
    </location>
</feature>
<dbReference type="EMBL" id="VULX01000029">
    <property type="protein sequence ID" value="MSR92368.1"/>
    <property type="molecule type" value="Genomic_DNA"/>
</dbReference>
<dbReference type="InterPro" id="IPR049149">
    <property type="entry name" value="TetR/AcrR_C"/>
</dbReference>
<organism evidence="2 3">
    <name type="scientific">Inconstantimicrobium porci</name>
    <dbReference type="NCBI Taxonomy" id="2652291"/>
    <lineage>
        <taxon>Bacteria</taxon>
        <taxon>Bacillati</taxon>
        <taxon>Bacillota</taxon>
        <taxon>Clostridia</taxon>
        <taxon>Eubacteriales</taxon>
        <taxon>Clostridiaceae</taxon>
        <taxon>Inconstantimicrobium</taxon>
    </lineage>
</organism>
<gene>
    <name evidence="2" type="ORF">FYJ33_13450</name>
</gene>
<dbReference type="Proteomes" id="UP000460287">
    <property type="component" value="Unassembled WGS sequence"/>
</dbReference>
<dbReference type="Gene3D" id="1.10.357.10">
    <property type="entry name" value="Tetracycline Repressor, domain 2"/>
    <property type="match status" value="1"/>
</dbReference>
<dbReference type="Pfam" id="PF21303">
    <property type="entry name" value="TetR_C_39"/>
    <property type="match status" value="1"/>
</dbReference>
<dbReference type="AlphaFoldDB" id="A0A7X2N0B6"/>
<evidence type="ECO:0000313" key="2">
    <source>
        <dbReference type="EMBL" id="MSR92368.1"/>
    </source>
</evidence>
<comment type="caution">
    <text evidence="2">The sequence shown here is derived from an EMBL/GenBank/DDBJ whole genome shotgun (WGS) entry which is preliminary data.</text>
</comment>
<accession>A0A7X2N0B6</accession>
<name>A0A7X2N0B6_9CLOT</name>
<sequence length="74" mass="8757">MIENLFICEYPEEYAEFILSVFSFLLDKGIFSWSDEQIHTKMKALADYIEKGLLTQPGSFSFLYSYTNKRKQQN</sequence>
<keyword evidence="3" id="KW-1185">Reference proteome</keyword>
<reference evidence="2 3" key="1">
    <citation type="submission" date="2019-08" db="EMBL/GenBank/DDBJ databases">
        <title>In-depth cultivation of the pig gut microbiome towards novel bacterial diversity and tailored functional studies.</title>
        <authorList>
            <person name="Wylensek D."/>
            <person name="Hitch T.C.A."/>
            <person name="Clavel T."/>
        </authorList>
    </citation>
    <scope>NUCLEOTIDE SEQUENCE [LARGE SCALE GENOMIC DNA]</scope>
    <source>
        <strain evidence="2 3">WCA-383-APC-5B</strain>
    </source>
</reference>
<proteinExistence type="predicted"/>
<dbReference type="RefSeq" id="WP_154532267.1">
    <property type="nucleotide sequence ID" value="NZ_VULX01000029.1"/>
</dbReference>
<protein>
    <recommendedName>
        <fullName evidence="1">TetR/AcrR type transcriptional regulator-like C-terminal domain-containing protein</fullName>
    </recommendedName>
</protein>
<evidence type="ECO:0000313" key="3">
    <source>
        <dbReference type="Proteomes" id="UP000460287"/>
    </source>
</evidence>